<dbReference type="PANTHER" id="PTHR30126:SF88">
    <property type="entry name" value="TRANSCRIPTIONAL REGULATOR-RELATED"/>
    <property type="match status" value="1"/>
</dbReference>
<sequence length="293" mass="31806">MKHEQLVTLEAIVTSGTFRGAAERLHKSQSAISHAIKLLEEELGVILLSREAYRPKLTLEGEVFYREASRVLQQMRALKSTASRLRAREEAELRIAVTNTLPLETVLTVLAEVGRAFPATHIRLTTESMGGPVARLMEEQTDLAIATLDGVSLAEVEARPVAEVTIRPVAHPMLVAGFADSVLPIAAMQGLTQIVVAGTGGPAHDQSRDVLPGGLRWTVSDFTAKKQVILAGLGWGGLPDHLTVAERQAGTLVPINVESYPPRHSVLHVIRRRDVPVGLVANDLWEKLSTLSR</sequence>
<reference evidence="6" key="1">
    <citation type="submission" date="2021-07" db="EMBL/GenBank/DDBJ databases">
        <title>Roseobacter insulae sp. nov., isolated from a tidal flat.</title>
        <authorList>
            <person name="Park S."/>
            <person name="Yoon J.-H."/>
        </authorList>
    </citation>
    <scope>NUCLEOTIDE SEQUENCE</scope>
    <source>
        <strain evidence="6">YSTF-M11</strain>
    </source>
</reference>
<protein>
    <submittedName>
        <fullName evidence="6">LysR family transcriptional regulator</fullName>
    </submittedName>
</protein>
<gene>
    <name evidence="6" type="ORF">KX928_06555</name>
</gene>
<dbReference type="AlphaFoldDB" id="A0A9X1K1F8"/>
<evidence type="ECO:0000256" key="4">
    <source>
        <dbReference type="ARBA" id="ARBA00023163"/>
    </source>
</evidence>
<keyword evidence="2" id="KW-0805">Transcription regulation</keyword>
<dbReference type="RefSeq" id="WP_219500321.1">
    <property type="nucleotide sequence ID" value="NZ_JAHXDN010000002.1"/>
</dbReference>
<feature type="domain" description="HTH lysR-type" evidence="5">
    <location>
        <begin position="1"/>
        <end position="58"/>
    </location>
</feature>
<dbReference type="GO" id="GO:0000976">
    <property type="term" value="F:transcription cis-regulatory region binding"/>
    <property type="evidence" value="ECO:0007669"/>
    <property type="project" value="TreeGrafter"/>
</dbReference>
<evidence type="ECO:0000256" key="1">
    <source>
        <dbReference type="ARBA" id="ARBA00009437"/>
    </source>
</evidence>
<evidence type="ECO:0000256" key="2">
    <source>
        <dbReference type="ARBA" id="ARBA00023015"/>
    </source>
</evidence>
<name>A0A9X1K1F8_9RHOB</name>
<keyword evidence="4" id="KW-0804">Transcription</keyword>
<dbReference type="PROSITE" id="PS50931">
    <property type="entry name" value="HTH_LYSR"/>
    <property type="match status" value="1"/>
</dbReference>
<dbReference type="InterPro" id="IPR005119">
    <property type="entry name" value="LysR_subst-bd"/>
</dbReference>
<accession>A0A9X1K1F8</accession>
<dbReference type="Proteomes" id="UP001138661">
    <property type="component" value="Unassembled WGS sequence"/>
</dbReference>
<evidence type="ECO:0000313" key="6">
    <source>
        <dbReference type="EMBL" id="MBW4707443.1"/>
    </source>
</evidence>
<dbReference type="GO" id="GO:0003700">
    <property type="term" value="F:DNA-binding transcription factor activity"/>
    <property type="evidence" value="ECO:0007669"/>
    <property type="project" value="InterPro"/>
</dbReference>
<keyword evidence="3" id="KW-0238">DNA-binding</keyword>
<comment type="caution">
    <text evidence="6">The sequence shown here is derived from an EMBL/GenBank/DDBJ whole genome shotgun (WGS) entry which is preliminary data.</text>
</comment>
<dbReference type="EMBL" id="JAHXDN010000002">
    <property type="protein sequence ID" value="MBW4707443.1"/>
    <property type="molecule type" value="Genomic_DNA"/>
</dbReference>
<organism evidence="6 7">
    <name type="scientific">Roseobacter insulae</name>
    <dbReference type="NCBI Taxonomy" id="2859783"/>
    <lineage>
        <taxon>Bacteria</taxon>
        <taxon>Pseudomonadati</taxon>
        <taxon>Pseudomonadota</taxon>
        <taxon>Alphaproteobacteria</taxon>
        <taxon>Rhodobacterales</taxon>
        <taxon>Roseobacteraceae</taxon>
        <taxon>Roseobacter</taxon>
    </lineage>
</organism>
<comment type="similarity">
    <text evidence="1">Belongs to the LysR transcriptional regulatory family.</text>
</comment>
<evidence type="ECO:0000259" key="5">
    <source>
        <dbReference type="PROSITE" id="PS50931"/>
    </source>
</evidence>
<evidence type="ECO:0000256" key="3">
    <source>
        <dbReference type="ARBA" id="ARBA00023125"/>
    </source>
</evidence>
<dbReference type="Pfam" id="PF03466">
    <property type="entry name" value="LysR_substrate"/>
    <property type="match status" value="1"/>
</dbReference>
<keyword evidence="7" id="KW-1185">Reference proteome</keyword>
<proteinExistence type="inferred from homology"/>
<dbReference type="FunFam" id="1.10.10.10:FF:000001">
    <property type="entry name" value="LysR family transcriptional regulator"/>
    <property type="match status" value="1"/>
</dbReference>
<dbReference type="PANTHER" id="PTHR30126">
    <property type="entry name" value="HTH-TYPE TRANSCRIPTIONAL REGULATOR"/>
    <property type="match status" value="1"/>
</dbReference>
<dbReference type="InterPro" id="IPR000847">
    <property type="entry name" value="LysR_HTH_N"/>
</dbReference>
<evidence type="ECO:0000313" key="7">
    <source>
        <dbReference type="Proteomes" id="UP001138661"/>
    </source>
</evidence>
<dbReference type="Pfam" id="PF00126">
    <property type="entry name" value="HTH_1"/>
    <property type="match status" value="1"/>
</dbReference>